<comment type="caution">
    <text evidence="1">The sequence shown here is derived from an EMBL/GenBank/DDBJ whole genome shotgun (WGS) entry which is preliminary data.</text>
</comment>
<reference evidence="1 2" key="1">
    <citation type="journal article" date="2023" name="Plants (Basel)">
        <title>Bridging the Gap: Combining Genomics and Transcriptomics Approaches to Understand Stylosanthes scabra, an Orphan Legume from the Brazilian Caatinga.</title>
        <authorList>
            <person name="Ferreira-Neto J.R.C."/>
            <person name="da Silva M.D."/>
            <person name="Binneck E."/>
            <person name="de Melo N.F."/>
            <person name="da Silva R.H."/>
            <person name="de Melo A.L.T.M."/>
            <person name="Pandolfi V."/>
            <person name="Bustamante F.O."/>
            <person name="Brasileiro-Vidal A.C."/>
            <person name="Benko-Iseppon A.M."/>
        </authorList>
    </citation>
    <scope>NUCLEOTIDE SEQUENCE [LARGE SCALE GENOMIC DNA]</scope>
    <source>
        <tissue evidence="1">Leaves</tissue>
    </source>
</reference>
<accession>A0ABU6VBC3</accession>
<keyword evidence="2" id="KW-1185">Reference proteome</keyword>
<organism evidence="1 2">
    <name type="scientific">Stylosanthes scabra</name>
    <dbReference type="NCBI Taxonomy" id="79078"/>
    <lineage>
        <taxon>Eukaryota</taxon>
        <taxon>Viridiplantae</taxon>
        <taxon>Streptophyta</taxon>
        <taxon>Embryophyta</taxon>
        <taxon>Tracheophyta</taxon>
        <taxon>Spermatophyta</taxon>
        <taxon>Magnoliopsida</taxon>
        <taxon>eudicotyledons</taxon>
        <taxon>Gunneridae</taxon>
        <taxon>Pentapetalae</taxon>
        <taxon>rosids</taxon>
        <taxon>fabids</taxon>
        <taxon>Fabales</taxon>
        <taxon>Fabaceae</taxon>
        <taxon>Papilionoideae</taxon>
        <taxon>50 kb inversion clade</taxon>
        <taxon>dalbergioids sensu lato</taxon>
        <taxon>Dalbergieae</taxon>
        <taxon>Pterocarpus clade</taxon>
        <taxon>Stylosanthes</taxon>
    </lineage>
</organism>
<sequence>MDLRLIEDLVPLITLEEEFLEKLCLGTPHTQWQNHSRLCRQLDISSFTHPRCNLYPKPCLAYLFGRLVAQLRRHHRIATPSESQLRRCCRRHVAFVLHLKTKYRFYQTWVKVRPVDSTKSSRLKANPTTLIIRLTIQQEPVLNSRVLKAEKGKGLGDVPLTQLLCLRGSSPMALNDHPFLTVDVVSLCL</sequence>
<name>A0ABU6VBC3_9FABA</name>
<gene>
    <name evidence="1" type="ORF">PIB30_036328</name>
</gene>
<dbReference type="Proteomes" id="UP001341840">
    <property type="component" value="Unassembled WGS sequence"/>
</dbReference>
<proteinExistence type="predicted"/>
<dbReference type="EMBL" id="JASCZI010151212">
    <property type="protein sequence ID" value="MED6170970.1"/>
    <property type="molecule type" value="Genomic_DNA"/>
</dbReference>
<evidence type="ECO:0000313" key="2">
    <source>
        <dbReference type="Proteomes" id="UP001341840"/>
    </source>
</evidence>
<evidence type="ECO:0000313" key="1">
    <source>
        <dbReference type="EMBL" id="MED6170970.1"/>
    </source>
</evidence>
<protein>
    <submittedName>
        <fullName evidence="1">Uncharacterized protein</fullName>
    </submittedName>
</protein>